<dbReference type="GO" id="GO:0015293">
    <property type="term" value="F:symporter activity"/>
    <property type="evidence" value="ECO:0007669"/>
    <property type="project" value="UniProtKB-KW"/>
</dbReference>
<accession>I0IB93</accession>
<dbReference type="Proteomes" id="UP000007881">
    <property type="component" value="Chromosome"/>
</dbReference>
<keyword evidence="2" id="KW-0813">Transport</keyword>
<feature type="transmembrane region" description="Helical" evidence="7">
    <location>
        <begin position="29"/>
        <end position="48"/>
    </location>
</feature>
<dbReference type="OrthoDB" id="9768885at2"/>
<dbReference type="KEGG" id="phm:PSMK_03720"/>
<dbReference type="RefSeq" id="WP_014435751.1">
    <property type="nucleotide sequence ID" value="NC_017080.1"/>
</dbReference>
<feature type="transmembrane region" description="Helical" evidence="7">
    <location>
        <begin position="395"/>
        <end position="419"/>
    </location>
</feature>
<dbReference type="Pfam" id="PF00375">
    <property type="entry name" value="SDF"/>
    <property type="match status" value="1"/>
</dbReference>
<organism evidence="8 9">
    <name type="scientific">Phycisphaera mikurensis (strain NBRC 102666 / KCTC 22515 / FYK2301M01)</name>
    <dbReference type="NCBI Taxonomy" id="1142394"/>
    <lineage>
        <taxon>Bacteria</taxon>
        <taxon>Pseudomonadati</taxon>
        <taxon>Planctomycetota</taxon>
        <taxon>Phycisphaerae</taxon>
        <taxon>Phycisphaerales</taxon>
        <taxon>Phycisphaeraceae</taxon>
        <taxon>Phycisphaera</taxon>
    </lineage>
</organism>
<dbReference type="InterPro" id="IPR036458">
    <property type="entry name" value="Na:dicarbo_symporter_sf"/>
</dbReference>
<feature type="transmembrane region" description="Helical" evidence="7">
    <location>
        <begin position="235"/>
        <end position="260"/>
    </location>
</feature>
<dbReference type="STRING" id="1142394.PSMK_03720"/>
<keyword evidence="5 7" id="KW-1133">Transmembrane helix</keyword>
<dbReference type="eggNOG" id="COG1301">
    <property type="taxonomic scope" value="Bacteria"/>
</dbReference>
<evidence type="ECO:0000313" key="8">
    <source>
        <dbReference type="EMBL" id="BAM02531.1"/>
    </source>
</evidence>
<evidence type="ECO:0000256" key="7">
    <source>
        <dbReference type="SAM" id="Phobius"/>
    </source>
</evidence>
<feature type="transmembrane region" description="Helical" evidence="7">
    <location>
        <begin position="85"/>
        <end position="107"/>
    </location>
</feature>
<evidence type="ECO:0000313" key="9">
    <source>
        <dbReference type="Proteomes" id="UP000007881"/>
    </source>
</evidence>
<evidence type="ECO:0000256" key="5">
    <source>
        <dbReference type="ARBA" id="ARBA00022989"/>
    </source>
</evidence>
<reference evidence="8 9" key="1">
    <citation type="submission" date="2012-02" db="EMBL/GenBank/DDBJ databases">
        <title>Complete genome sequence of Phycisphaera mikurensis NBRC 102666.</title>
        <authorList>
            <person name="Ankai A."/>
            <person name="Hosoyama A."/>
            <person name="Terui Y."/>
            <person name="Sekine M."/>
            <person name="Fukai R."/>
            <person name="Kato Y."/>
            <person name="Nakamura S."/>
            <person name="Yamada-Narita S."/>
            <person name="Kawakoshi A."/>
            <person name="Fukunaga Y."/>
            <person name="Yamazaki S."/>
            <person name="Fujita N."/>
        </authorList>
    </citation>
    <scope>NUCLEOTIDE SEQUENCE [LARGE SCALE GENOMIC DNA]</scope>
    <source>
        <strain evidence="9">NBRC 102666 / KCTC 22515 / FYK2301M01</strain>
    </source>
</reference>
<evidence type="ECO:0000256" key="3">
    <source>
        <dbReference type="ARBA" id="ARBA00022475"/>
    </source>
</evidence>
<sequence>MPTDPDRPAGPDAPSREKPGWFALHRWPLHTQILLGLVIGAAIGWALGASGVSAHADDPAAAAAWVTASWPYLLLDLAGDLFLNGLRLIIVPLVTTSILLAMIGIGRGPGVGRLGLITLGYYTATSAIAIFVGLTLVNLVAPGLTGDGVGLLAGADLDAFASDQAALEDRTGDAGLADFLNVFRELVPANVFAAAAADKLLGLICVSLLLGLHLARRSGDARDTLVRLVRGVYDATLWVTDLVLRTAPIGVVGLLGATVAEQYARLVPDARFGAFALGLLTFAGTALAALLVHALVVMPIVLLLLARVNPIAHLRGVFPALVTAFSTASSSATLPLTMSCVEERCGVDRKVAGFTLPLGATVNMDGTALYECVAAVFICQAFGVDLTLPQQAMIVATALLTSIGVAGVPAASLVAIIVILEAVQAQLPAAAPPLIAGLGLLYVFDRPLDMCRTAVNVLSDSVAARVVAARAIRSAG</sequence>
<evidence type="ECO:0000256" key="6">
    <source>
        <dbReference type="ARBA" id="ARBA00023136"/>
    </source>
</evidence>
<evidence type="ECO:0000256" key="2">
    <source>
        <dbReference type="ARBA" id="ARBA00022448"/>
    </source>
</evidence>
<feature type="transmembrane region" description="Helical" evidence="7">
    <location>
        <begin position="191"/>
        <end position="214"/>
    </location>
</feature>
<keyword evidence="9" id="KW-1185">Reference proteome</keyword>
<gene>
    <name evidence="8" type="ordered locus">PSMK_03720</name>
</gene>
<dbReference type="Gene3D" id="1.10.3860.10">
    <property type="entry name" value="Sodium:dicarboxylate symporter"/>
    <property type="match status" value="1"/>
</dbReference>
<dbReference type="HOGENOM" id="CLU_019375_5_0_0"/>
<dbReference type="PRINTS" id="PR00173">
    <property type="entry name" value="EDTRNSPORT"/>
</dbReference>
<protein>
    <submittedName>
        <fullName evidence="8">Putative proton glutamate symporter</fullName>
    </submittedName>
</protein>
<dbReference type="GO" id="GO:0006835">
    <property type="term" value="P:dicarboxylic acid transport"/>
    <property type="evidence" value="ECO:0007669"/>
    <property type="project" value="TreeGrafter"/>
</dbReference>
<dbReference type="EMBL" id="AP012338">
    <property type="protein sequence ID" value="BAM02531.1"/>
    <property type="molecule type" value="Genomic_DNA"/>
</dbReference>
<keyword evidence="3" id="KW-1003">Cell membrane</keyword>
<feature type="transmembrane region" description="Helical" evidence="7">
    <location>
        <begin position="425"/>
        <end position="444"/>
    </location>
</feature>
<dbReference type="InterPro" id="IPR001991">
    <property type="entry name" value="Na-dicarboxylate_symporter"/>
</dbReference>
<proteinExistence type="predicted"/>
<evidence type="ECO:0000256" key="4">
    <source>
        <dbReference type="ARBA" id="ARBA00022692"/>
    </source>
</evidence>
<feature type="transmembrane region" description="Helical" evidence="7">
    <location>
        <begin position="272"/>
        <end position="305"/>
    </location>
</feature>
<dbReference type="GO" id="GO:0005886">
    <property type="term" value="C:plasma membrane"/>
    <property type="evidence" value="ECO:0007669"/>
    <property type="project" value="UniProtKB-SubCell"/>
</dbReference>
<keyword evidence="6 7" id="KW-0472">Membrane</keyword>
<keyword evidence="4 7" id="KW-0812">Transmembrane</keyword>
<evidence type="ECO:0000256" key="1">
    <source>
        <dbReference type="ARBA" id="ARBA00004651"/>
    </source>
</evidence>
<dbReference type="PANTHER" id="PTHR42865">
    <property type="entry name" value="PROTON/GLUTAMATE-ASPARTATE SYMPORTER"/>
    <property type="match status" value="1"/>
</dbReference>
<comment type="subcellular location">
    <subcellularLocation>
        <location evidence="1">Cell membrane</location>
        <topology evidence="1">Multi-pass membrane protein</topology>
    </subcellularLocation>
</comment>
<dbReference type="SUPFAM" id="SSF118215">
    <property type="entry name" value="Proton glutamate symport protein"/>
    <property type="match status" value="1"/>
</dbReference>
<feature type="transmembrane region" description="Helical" evidence="7">
    <location>
        <begin position="119"/>
        <end position="141"/>
    </location>
</feature>
<dbReference type="AlphaFoldDB" id="I0IB93"/>
<dbReference type="PANTHER" id="PTHR42865:SF7">
    <property type="entry name" value="PROTON_GLUTAMATE-ASPARTATE SYMPORTER"/>
    <property type="match status" value="1"/>
</dbReference>
<name>I0IB93_PHYMF</name>